<dbReference type="PROSITE" id="PS51257">
    <property type="entry name" value="PROKAR_LIPOPROTEIN"/>
    <property type="match status" value="1"/>
</dbReference>
<dbReference type="PANTHER" id="PTHR41247:SF1">
    <property type="entry name" value="HTH-TYPE TRANSCRIPTIONAL REPRESSOR YCNK"/>
    <property type="match status" value="1"/>
</dbReference>
<dbReference type="PANTHER" id="PTHR41247">
    <property type="entry name" value="HTH-TYPE TRANSCRIPTIONAL REPRESSOR YCNK"/>
    <property type="match status" value="1"/>
</dbReference>
<organism evidence="2 3">
    <name type="scientific">Paramesorhizobium deserti</name>
    <dbReference type="NCBI Taxonomy" id="1494590"/>
    <lineage>
        <taxon>Bacteria</taxon>
        <taxon>Pseudomonadati</taxon>
        <taxon>Pseudomonadota</taxon>
        <taxon>Alphaproteobacteria</taxon>
        <taxon>Hyphomicrobiales</taxon>
        <taxon>Phyllobacteriaceae</taxon>
        <taxon>Paramesorhizobium</taxon>
    </lineage>
</organism>
<dbReference type="Gene3D" id="3.30.70.2050">
    <property type="match status" value="1"/>
</dbReference>
<dbReference type="EMBL" id="LNTU01000034">
    <property type="protein sequence ID" value="KXF76086.1"/>
    <property type="molecule type" value="Genomic_DNA"/>
</dbReference>
<dbReference type="Pfam" id="PF05573">
    <property type="entry name" value="NosL"/>
    <property type="match status" value="1"/>
</dbReference>
<dbReference type="InterPro" id="IPR008719">
    <property type="entry name" value="N2O_reductase_NosL"/>
</dbReference>
<proteinExistence type="predicted"/>
<feature type="chain" id="PRO_5007465280" evidence="1">
    <location>
        <begin position="20"/>
        <end position="183"/>
    </location>
</feature>
<gene>
    <name evidence="2" type="ORF">ATN84_14340</name>
</gene>
<protein>
    <submittedName>
        <fullName evidence="2">Copper resistance protein CopZ</fullName>
    </submittedName>
</protein>
<dbReference type="Gene3D" id="3.30.70.2060">
    <property type="match status" value="1"/>
</dbReference>
<sequence>MKRFLLAVAMAALTLSLQACQREADAPPTPFSLTEEALGHYCGMNVLEHPGPKGQAIVASFEHPIWFSSARDAIAFTMLPEEAKDIRGVFVSDMANAPSWEEPGPDNWVDASKAFFVIASEVKGGMGADEAVPFSTEAAAKAFSQQHGGLVVTLAEIPRNYILGSGSEMETSMSTTTTGREEM</sequence>
<accession>A0A135HSC2</accession>
<keyword evidence="1" id="KW-0732">Signal</keyword>
<dbReference type="STRING" id="1494590.ATN84_14340"/>
<reference evidence="2 3" key="1">
    <citation type="submission" date="2015-11" db="EMBL/GenBank/DDBJ databases">
        <title>Draft genome sequence of Paramesorhizobium deserti A-3-E, a strain highly resistant to diverse beta-lactam antibiotics.</title>
        <authorList>
            <person name="Lv R."/>
            <person name="Yang X."/>
            <person name="Fang N."/>
            <person name="Guo J."/>
            <person name="Luo X."/>
            <person name="Peng F."/>
            <person name="Yang R."/>
            <person name="Cui Y."/>
            <person name="Fang C."/>
            <person name="Song Y."/>
        </authorList>
    </citation>
    <scope>NUCLEOTIDE SEQUENCE [LARGE SCALE GENOMIC DNA]</scope>
    <source>
        <strain evidence="2 3">A-3-E</strain>
    </source>
</reference>
<evidence type="ECO:0000313" key="2">
    <source>
        <dbReference type="EMBL" id="KXF76086.1"/>
    </source>
</evidence>
<dbReference type="OrthoDB" id="7354657at2"/>
<dbReference type="AlphaFoldDB" id="A0A135HSC2"/>
<name>A0A135HSC2_9HYPH</name>
<feature type="signal peptide" evidence="1">
    <location>
        <begin position="1"/>
        <end position="19"/>
    </location>
</feature>
<dbReference type="SUPFAM" id="SSF160387">
    <property type="entry name" value="NosL/MerB-like"/>
    <property type="match status" value="1"/>
</dbReference>
<keyword evidence="3" id="KW-1185">Reference proteome</keyword>
<comment type="caution">
    <text evidence="2">The sequence shown here is derived from an EMBL/GenBank/DDBJ whole genome shotgun (WGS) entry which is preliminary data.</text>
</comment>
<dbReference type="RefSeq" id="WP_068882828.1">
    <property type="nucleotide sequence ID" value="NZ_LNTU01000034.1"/>
</dbReference>
<evidence type="ECO:0000313" key="3">
    <source>
        <dbReference type="Proteomes" id="UP000070107"/>
    </source>
</evidence>
<dbReference type="Proteomes" id="UP000070107">
    <property type="component" value="Unassembled WGS sequence"/>
</dbReference>
<evidence type="ECO:0000256" key="1">
    <source>
        <dbReference type="SAM" id="SignalP"/>
    </source>
</evidence>